<organism evidence="3 4">
    <name type="scientific">Handroanthus impetiginosus</name>
    <dbReference type="NCBI Taxonomy" id="429701"/>
    <lineage>
        <taxon>Eukaryota</taxon>
        <taxon>Viridiplantae</taxon>
        <taxon>Streptophyta</taxon>
        <taxon>Embryophyta</taxon>
        <taxon>Tracheophyta</taxon>
        <taxon>Spermatophyta</taxon>
        <taxon>Magnoliopsida</taxon>
        <taxon>eudicotyledons</taxon>
        <taxon>Gunneridae</taxon>
        <taxon>Pentapetalae</taxon>
        <taxon>asterids</taxon>
        <taxon>lamiids</taxon>
        <taxon>Lamiales</taxon>
        <taxon>Bignoniaceae</taxon>
        <taxon>Crescentiina</taxon>
        <taxon>Tabebuia alliance</taxon>
        <taxon>Handroanthus</taxon>
    </lineage>
</organism>
<sequence>MLLQYTGWMDAFYSCEVEVTKLKDQKAELEDKLKSIQDSWDQETAANRGKLLSYERQIYELQKKLQQLIFEKEETYERGQSDGKKNFLRSSEYGSAIKQAQLDGAIFGFYGMSSQIERLGGFKDGFDVGELDVTKTADLKDYAPNEDSEASTVDDEFAILLQGDVADEENMRSPRGDADEKETRSEPS</sequence>
<feature type="compositionally biased region" description="Basic and acidic residues" evidence="2">
    <location>
        <begin position="169"/>
        <end position="188"/>
    </location>
</feature>
<evidence type="ECO:0000313" key="4">
    <source>
        <dbReference type="Proteomes" id="UP000231279"/>
    </source>
</evidence>
<dbReference type="OrthoDB" id="929281at2759"/>
<feature type="region of interest" description="Disordered" evidence="2">
    <location>
        <begin position="162"/>
        <end position="188"/>
    </location>
</feature>
<protein>
    <submittedName>
        <fullName evidence="3">Uncharacterized protein</fullName>
    </submittedName>
</protein>
<dbReference type="AlphaFoldDB" id="A0A2G9G895"/>
<proteinExistence type="predicted"/>
<accession>A0A2G9G895</accession>
<keyword evidence="4" id="KW-1185">Reference proteome</keyword>
<reference evidence="4" key="1">
    <citation type="journal article" date="2018" name="Gigascience">
        <title>Genome assembly of the Pink Ipe (Handroanthus impetiginosus, Bignoniaceae), a highly valued, ecologically keystone Neotropical timber forest tree.</title>
        <authorList>
            <person name="Silva-Junior O.B."/>
            <person name="Grattapaglia D."/>
            <person name="Novaes E."/>
            <person name="Collevatti R.G."/>
        </authorList>
    </citation>
    <scope>NUCLEOTIDE SEQUENCE [LARGE SCALE GENOMIC DNA]</scope>
    <source>
        <strain evidence="4">cv. UFG-1</strain>
    </source>
</reference>
<evidence type="ECO:0000313" key="3">
    <source>
        <dbReference type="EMBL" id="PIN01517.1"/>
    </source>
</evidence>
<dbReference type="Proteomes" id="UP000231279">
    <property type="component" value="Unassembled WGS sequence"/>
</dbReference>
<comment type="caution">
    <text evidence="3">The sequence shown here is derived from an EMBL/GenBank/DDBJ whole genome shotgun (WGS) entry which is preliminary data.</text>
</comment>
<evidence type="ECO:0000256" key="2">
    <source>
        <dbReference type="SAM" id="MobiDB-lite"/>
    </source>
</evidence>
<keyword evidence="1" id="KW-0175">Coiled coil</keyword>
<feature type="coiled-coil region" evidence="1">
    <location>
        <begin position="19"/>
        <end position="71"/>
    </location>
</feature>
<dbReference type="EMBL" id="NKXS01006381">
    <property type="protein sequence ID" value="PIN01517.1"/>
    <property type="molecule type" value="Genomic_DNA"/>
</dbReference>
<name>A0A2G9G895_9LAMI</name>
<gene>
    <name evidence="3" type="ORF">CDL12_25974</name>
</gene>
<evidence type="ECO:0000256" key="1">
    <source>
        <dbReference type="SAM" id="Coils"/>
    </source>
</evidence>